<dbReference type="PROSITE" id="PS50928">
    <property type="entry name" value="ABC_TM1"/>
    <property type="match status" value="1"/>
</dbReference>
<dbReference type="InterPro" id="IPR035906">
    <property type="entry name" value="MetI-like_sf"/>
</dbReference>
<name>A0A7W4Z0R7_9ACTN</name>
<dbReference type="PANTHER" id="PTHR30151:SF0">
    <property type="entry name" value="ABC TRANSPORTER PERMEASE PROTEIN MJ0413-RELATED"/>
    <property type="match status" value="1"/>
</dbReference>
<evidence type="ECO:0000313" key="9">
    <source>
        <dbReference type="EMBL" id="MBB3042589.1"/>
    </source>
</evidence>
<protein>
    <submittedName>
        <fullName evidence="9">ABC-type nitrate/sulfonate/bicarbonate transport system permease component</fullName>
    </submittedName>
</protein>
<dbReference type="SUPFAM" id="SSF161098">
    <property type="entry name" value="MetI-like"/>
    <property type="match status" value="1"/>
</dbReference>
<evidence type="ECO:0000256" key="6">
    <source>
        <dbReference type="ARBA" id="ARBA00023136"/>
    </source>
</evidence>
<keyword evidence="6 7" id="KW-0472">Membrane</keyword>
<dbReference type="AlphaFoldDB" id="A0A7W4Z0R7"/>
<dbReference type="GO" id="GO:0055085">
    <property type="term" value="P:transmembrane transport"/>
    <property type="evidence" value="ECO:0007669"/>
    <property type="project" value="InterPro"/>
</dbReference>
<dbReference type="InterPro" id="IPR000515">
    <property type="entry name" value="MetI-like"/>
</dbReference>
<feature type="transmembrane region" description="Helical" evidence="7">
    <location>
        <begin position="203"/>
        <end position="223"/>
    </location>
</feature>
<dbReference type="RefSeq" id="WP_183592539.1">
    <property type="nucleotide sequence ID" value="NZ_JACHWR010000002.1"/>
</dbReference>
<comment type="caution">
    <text evidence="9">The sequence shown here is derived from an EMBL/GenBank/DDBJ whole genome shotgun (WGS) entry which is preliminary data.</text>
</comment>
<accession>A0A7W4Z0R7</accession>
<evidence type="ECO:0000313" key="10">
    <source>
        <dbReference type="Proteomes" id="UP000589626"/>
    </source>
</evidence>
<dbReference type="CDD" id="cd06261">
    <property type="entry name" value="TM_PBP2"/>
    <property type="match status" value="1"/>
</dbReference>
<feature type="transmembrane region" description="Helical" evidence="7">
    <location>
        <begin position="149"/>
        <end position="169"/>
    </location>
</feature>
<feature type="domain" description="ABC transmembrane type-1" evidence="8">
    <location>
        <begin position="38"/>
        <end position="222"/>
    </location>
</feature>
<reference evidence="9 10" key="1">
    <citation type="submission" date="2020-08" db="EMBL/GenBank/DDBJ databases">
        <title>Sequencing the genomes of 1000 actinobacteria strains.</title>
        <authorList>
            <person name="Klenk H.-P."/>
        </authorList>
    </citation>
    <scope>NUCLEOTIDE SEQUENCE [LARGE SCALE GENOMIC DNA]</scope>
    <source>
        <strain evidence="9 10">DSM 105498</strain>
    </source>
</reference>
<gene>
    <name evidence="9" type="ORF">FHU40_002407</name>
</gene>
<keyword evidence="10" id="KW-1185">Reference proteome</keyword>
<evidence type="ECO:0000256" key="1">
    <source>
        <dbReference type="ARBA" id="ARBA00004651"/>
    </source>
</evidence>
<organism evidence="9 10">
    <name type="scientific">Nocardioides soli</name>
    <dbReference type="NCBI Taxonomy" id="1036020"/>
    <lineage>
        <taxon>Bacteria</taxon>
        <taxon>Bacillati</taxon>
        <taxon>Actinomycetota</taxon>
        <taxon>Actinomycetes</taxon>
        <taxon>Propionibacteriales</taxon>
        <taxon>Nocardioidaceae</taxon>
        <taxon>Nocardioides</taxon>
    </lineage>
</organism>
<dbReference type="PANTHER" id="PTHR30151">
    <property type="entry name" value="ALKANE SULFONATE ABC TRANSPORTER-RELATED, MEMBRANE SUBUNIT"/>
    <property type="match status" value="1"/>
</dbReference>
<comment type="similarity">
    <text evidence="7">Belongs to the binding-protein-dependent transport system permease family.</text>
</comment>
<proteinExistence type="inferred from homology"/>
<keyword evidence="3" id="KW-1003">Cell membrane</keyword>
<sequence length="243" mass="25906">MILLWEILVRIGVIDGDFLSAPTEVVRAMADLLGDPDAQEAFRRTGSSILLAFVMGTSAGLFVALALGASRLLREAFLGPIAFVLSTPKSIFLPIFTLIFGLGGMSAAAFGAFESFFYVVVNVIGGLGLVEQRHLKVADAFGARTVHRYADVILPAALPGIFAAFWYGIKHAFLGVMIAQLWASDGGIGPLIRTYSAALKTDYVLAIVLLITIVAVVAGALWTRAETRMNRWRSTGAATVATI</sequence>
<evidence type="ECO:0000256" key="2">
    <source>
        <dbReference type="ARBA" id="ARBA00022448"/>
    </source>
</evidence>
<comment type="subcellular location">
    <subcellularLocation>
        <location evidence="1 7">Cell membrane</location>
        <topology evidence="1 7">Multi-pass membrane protein</topology>
    </subcellularLocation>
</comment>
<feature type="transmembrane region" description="Helical" evidence="7">
    <location>
        <begin position="49"/>
        <end position="69"/>
    </location>
</feature>
<dbReference type="Gene3D" id="1.10.3720.10">
    <property type="entry name" value="MetI-like"/>
    <property type="match status" value="1"/>
</dbReference>
<evidence type="ECO:0000259" key="8">
    <source>
        <dbReference type="PROSITE" id="PS50928"/>
    </source>
</evidence>
<keyword evidence="4 7" id="KW-0812">Transmembrane</keyword>
<dbReference type="Pfam" id="PF00528">
    <property type="entry name" value="BPD_transp_1"/>
    <property type="match status" value="1"/>
</dbReference>
<dbReference type="EMBL" id="JACHWR010000002">
    <property type="protein sequence ID" value="MBB3042589.1"/>
    <property type="molecule type" value="Genomic_DNA"/>
</dbReference>
<dbReference type="Proteomes" id="UP000589626">
    <property type="component" value="Unassembled WGS sequence"/>
</dbReference>
<keyword evidence="5 7" id="KW-1133">Transmembrane helix</keyword>
<keyword evidence="2 7" id="KW-0813">Transport</keyword>
<dbReference type="GO" id="GO:0005886">
    <property type="term" value="C:plasma membrane"/>
    <property type="evidence" value="ECO:0007669"/>
    <property type="project" value="UniProtKB-SubCell"/>
</dbReference>
<evidence type="ECO:0000256" key="7">
    <source>
        <dbReference type="RuleBase" id="RU363032"/>
    </source>
</evidence>
<evidence type="ECO:0000256" key="5">
    <source>
        <dbReference type="ARBA" id="ARBA00022989"/>
    </source>
</evidence>
<evidence type="ECO:0000256" key="3">
    <source>
        <dbReference type="ARBA" id="ARBA00022475"/>
    </source>
</evidence>
<feature type="transmembrane region" description="Helical" evidence="7">
    <location>
        <begin position="81"/>
        <end position="102"/>
    </location>
</feature>
<evidence type="ECO:0000256" key="4">
    <source>
        <dbReference type="ARBA" id="ARBA00022692"/>
    </source>
</evidence>
<feature type="transmembrane region" description="Helical" evidence="7">
    <location>
        <begin position="108"/>
        <end position="129"/>
    </location>
</feature>